<reference evidence="1" key="1">
    <citation type="submission" date="2022-05" db="EMBL/GenBank/DDBJ databases">
        <authorList>
            <person name="Enroth T.J."/>
            <person name="Johnson C.N."/>
            <person name="Duerkop B.A."/>
        </authorList>
    </citation>
    <scope>NUCLEOTIDE SEQUENCE</scope>
</reference>
<sequence length="60" mass="6605">MDKIHLTTVLVDDNTTQGGTSYQGETLEEFLTEAGINSKDITLTEVNQLLQENGIKPINL</sequence>
<keyword evidence="2" id="KW-1185">Reference proteome</keyword>
<proteinExistence type="predicted"/>
<evidence type="ECO:0000313" key="2">
    <source>
        <dbReference type="Proteomes" id="UP001065252"/>
    </source>
</evidence>
<protein>
    <submittedName>
        <fullName evidence="1">Uncharacterized protein</fullName>
    </submittedName>
</protein>
<evidence type="ECO:0000313" key="1">
    <source>
        <dbReference type="EMBL" id="UVD43061.1"/>
    </source>
</evidence>
<accession>A0A976SXS0</accession>
<dbReference type="Proteomes" id="UP001065252">
    <property type="component" value="Segment"/>
</dbReference>
<dbReference type="EMBL" id="ON506927">
    <property type="protein sequence ID" value="UVD43061.1"/>
    <property type="molecule type" value="Genomic_DNA"/>
</dbReference>
<name>A0A976SXS0_9CAUD</name>
<organism evidence="1 2">
    <name type="scientific">Enterococcus phage TJE1</name>
    <dbReference type="NCBI Taxonomy" id="2951262"/>
    <lineage>
        <taxon>Viruses</taxon>
        <taxon>Duplodnaviria</taxon>
        <taxon>Heunggongvirae</taxon>
        <taxon>Uroviricota</taxon>
        <taxon>Caudoviricetes</taxon>
        <taxon>Herelleviridae</taxon>
        <taxon>Brockvirinae</taxon>
        <taxon>Schiekvirus</taxon>
        <taxon>Schiekvirus Tje1</taxon>
    </lineage>
</organism>